<dbReference type="VEuPathDB" id="FungiDB:SMAC_06031"/>
<dbReference type="EMBL" id="NMPR01000252">
    <property type="protein sequence ID" value="KAA8624161.1"/>
    <property type="molecule type" value="Genomic_DNA"/>
</dbReference>
<name>A0A8S8ZAI7_SORMA</name>
<organism evidence="2 3">
    <name type="scientific">Sordaria macrospora</name>
    <dbReference type="NCBI Taxonomy" id="5147"/>
    <lineage>
        <taxon>Eukaryota</taxon>
        <taxon>Fungi</taxon>
        <taxon>Dikarya</taxon>
        <taxon>Ascomycota</taxon>
        <taxon>Pezizomycotina</taxon>
        <taxon>Sordariomycetes</taxon>
        <taxon>Sordariomycetidae</taxon>
        <taxon>Sordariales</taxon>
        <taxon>Sordariaceae</taxon>
        <taxon>Sordaria</taxon>
    </lineage>
</organism>
<reference evidence="2 3" key="1">
    <citation type="submission" date="2017-07" db="EMBL/GenBank/DDBJ databases">
        <title>Genome sequence of the Sordaria macrospora wild type strain R19027.</title>
        <authorList>
            <person name="Nowrousian M."/>
            <person name="Teichert I."/>
            <person name="Kueck U."/>
        </authorList>
    </citation>
    <scope>NUCLEOTIDE SEQUENCE [LARGE SCALE GENOMIC DNA]</scope>
    <source>
        <strain evidence="2 3">R19027</strain>
        <tissue evidence="2">Mycelium</tissue>
    </source>
</reference>
<comment type="caution">
    <text evidence="2">The sequence shown here is derived from an EMBL/GenBank/DDBJ whole genome shotgun (WGS) entry which is preliminary data.</text>
</comment>
<evidence type="ECO:0000256" key="1">
    <source>
        <dbReference type="SAM" id="MobiDB-lite"/>
    </source>
</evidence>
<accession>A0A8S8ZAI7</accession>
<dbReference type="AlphaFoldDB" id="A0A8S8ZAI7"/>
<dbReference type="OMA" id="WSRIITH"/>
<proteinExistence type="predicted"/>
<protein>
    <submittedName>
        <fullName evidence="2">Uncharacterized protein</fullName>
    </submittedName>
</protein>
<dbReference type="Proteomes" id="UP000433876">
    <property type="component" value="Unassembled WGS sequence"/>
</dbReference>
<gene>
    <name evidence="2" type="ORF">SMACR_06031</name>
</gene>
<evidence type="ECO:0000313" key="2">
    <source>
        <dbReference type="EMBL" id="KAA8624161.1"/>
    </source>
</evidence>
<sequence>MGPNPTVPEEGGPTDPQSWDVADMPSEWYPPPPRQIRLPRPRELVVVVPFIFTGEIRMTPWGLQGRYQRGEERFWHPKVGDREDTTDIGVIRGQVLGRWLRDWDKFNENQSPRSDSDRHLRRMSMSIGGYSHPLSEYPPGRGHILCDLDWDMAERADSDGTSGHSVISSPKTQHKSSPYRFDQLPAEVWKMIVAFLVPVGCAYCFITFDYLLYPSAEGNDLAGARFCSLVQLMIPVWPTARSSDFFSPAPPVVRGSAHMAVANTNRFFQDLVYERFFGGNSFILHQTTSRILFSWTRSEDFNRWQSWSRIITHSEPDDEPGKAPFGLLGPLGPRAAKYLRKGPPGYCLSSHRKWRRRGNDQARRYG</sequence>
<feature type="region of interest" description="Disordered" evidence="1">
    <location>
        <begin position="1"/>
        <end position="27"/>
    </location>
</feature>
<evidence type="ECO:0000313" key="3">
    <source>
        <dbReference type="Proteomes" id="UP000433876"/>
    </source>
</evidence>